<evidence type="ECO:0000256" key="2">
    <source>
        <dbReference type="SAM" id="MobiDB-lite"/>
    </source>
</evidence>
<feature type="compositionally biased region" description="Low complexity" evidence="2">
    <location>
        <begin position="400"/>
        <end position="413"/>
    </location>
</feature>
<evidence type="ECO:0000313" key="5">
    <source>
        <dbReference type="Proteomes" id="UP000219356"/>
    </source>
</evidence>
<evidence type="ECO:0000256" key="1">
    <source>
        <dbReference type="ARBA" id="ARBA00010163"/>
    </source>
</evidence>
<keyword evidence="3" id="KW-0812">Transmembrane</keyword>
<name>A0A285NYN9_9BACI</name>
<dbReference type="InterPro" id="IPR018778">
    <property type="entry name" value="T7SS_EssB"/>
</dbReference>
<organism evidence="4 5">
    <name type="scientific">Terribacillus aidingensis</name>
    <dbReference type="NCBI Taxonomy" id="586416"/>
    <lineage>
        <taxon>Bacteria</taxon>
        <taxon>Bacillati</taxon>
        <taxon>Bacillota</taxon>
        <taxon>Bacilli</taxon>
        <taxon>Bacillales</taxon>
        <taxon>Bacillaceae</taxon>
        <taxon>Terribacillus</taxon>
    </lineage>
</organism>
<dbReference type="InterPro" id="IPR042565">
    <property type="entry name" value="T7SS_EssB_C"/>
</dbReference>
<dbReference type="EMBL" id="OBEK01000003">
    <property type="protein sequence ID" value="SNZ14043.1"/>
    <property type="molecule type" value="Genomic_DNA"/>
</dbReference>
<accession>A0A285NYN9</accession>
<feature type="compositionally biased region" description="Basic and acidic residues" evidence="2">
    <location>
        <begin position="414"/>
        <end position="435"/>
    </location>
</feature>
<feature type="region of interest" description="Disordered" evidence="2">
    <location>
        <begin position="381"/>
        <end position="435"/>
    </location>
</feature>
<keyword evidence="3" id="KW-1133">Transmembrane helix</keyword>
<sequence>MNEKKIELDNAIYNLRRENQTVRITLPKSQTAVKDIRQLHLMHQPSEFFVPMEVQDDEDSLDFIYTIHDQRRKWSEVQQLLHHDKLRILSNIGKLKRFLSSRITFFLHPDNLVFDENLIPQIIHRGVRETVPPFDIQSETFLKQYKCMSIAMFSKKYTFDQLYHGSLDNANESDFEKGVQQAGTIEALRQFLQDSYEKEQKKTDKIMSFVPTKRFRLYKRLSIVMIVLSILLAVPLVYFALIKEPFQDKQLEAFERFLAEDYNEVISTLESEDPEKLPSQTKYALAYSYIQAESLSEEEKKSILNNVTLKSDQDYLLYWIYNGQGDFDASLEKAKFIDDPQLIIYGLIKKMEQVKNNPDISGTERDKQVEDLQNQLDKLLEEYNLDPLGEDTGTEEAEQEAASASEDQQSASQDEQKKEEEKQKQAEEEKKKEEK</sequence>
<dbReference type="Proteomes" id="UP000219356">
    <property type="component" value="Unassembled WGS sequence"/>
</dbReference>
<dbReference type="AlphaFoldDB" id="A0A285NYN9"/>
<feature type="transmembrane region" description="Helical" evidence="3">
    <location>
        <begin position="221"/>
        <end position="241"/>
    </location>
</feature>
<dbReference type="RefSeq" id="WP_097042094.1">
    <property type="nucleotide sequence ID" value="NZ_OBEK01000003.1"/>
</dbReference>
<keyword evidence="3" id="KW-0472">Membrane</keyword>
<protein>
    <submittedName>
        <fullName evidence="4">Type VII secretion protein EssB</fullName>
    </submittedName>
</protein>
<dbReference type="OrthoDB" id="4975281at2"/>
<dbReference type="STRING" id="586416.GZ22_05740"/>
<dbReference type="NCBIfam" id="TIGR03926">
    <property type="entry name" value="T7_EssB"/>
    <property type="match status" value="1"/>
</dbReference>
<reference evidence="5" key="1">
    <citation type="submission" date="2017-09" db="EMBL/GenBank/DDBJ databases">
        <authorList>
            <person name="Varghese N."/>
            <person name="Submissions S."/>
        </authorList>
    </citation>
    <scope>NUCLEOTIDE SEQUENCE [LARGE SCALE GENOMIC DNA]</scope>
    <source>
        <strain evidence="5">CGMCC 1.8913</strain>
    </source>
</reference>
<dbReference type="Gene3D" id="1.10.510.10">
    <property type="entry name" value="Transferase(Phosphotransferase) domain 1"/>
    <property type="match status" value="1"/>
</dbReference>
<evidence type="ECO:0000313" key="4">
    <source>
        <dbReference type="EMBL" id="SNZ14043.1"/>
    </source>
</evidence>
<dbReference type="Gene3D" id="1.25.40.680">
    <property type="entry name" value="Type VII secretion system EssB, C-terminal-like domain"/>
    <property type="match status" value="1"/>
</dbReference>
<proteinExistence type="inferred from homology"/>
<dbReference type="Pfam" id="PF10140">
    <property type="entry name" value="YukC"/>
    <property type="match status" value="1"/>
</dbReference>
<comment type="similarity">
    <text evidence="1">Belongs to the EssB family.</text>
</comment>
<feature type="compositionally biased region" description="Acidic residues" evidence="2">
    <location>
        <begin position="388"/>
        <end position="399"/>
    </location>
</feature>
<keyword evidence="5" id="KW-1185">Reference proteome</keyword>
<evidence type="ECO:0000256" key="3">
    <source>
        <dbReference type="SAM" id="Phobius"/>
    </source>
</evidence>
<gene>
    <name evidence="4" type="ORF">SAMN05421503_2207</name>
</gene>